<dbReference type="GO" id="GO:0034039">
    <property type="term" value="F:8-oxo-7,8-dihydroguanine DNA N-glycosylase activity"/>
    <property type="evidence" value="ECO:0007669"/>
    <property type="project" value="TreeGrafter"/>
</dbReference>
<feature type="domain" description="HhH-GPD" evidence="15">
    <location>
        <begin position="38"/>
        <end position="189"/>
    </location>
</feature>
<organism evidence="16 17">
    <name type="scientific">Candidatus Opimibacter skivensis</name>
    <dbReference type="NCBI Taxonomy" id="2982028"/>
    <lineage>
        <taxon>Bacteria</taxon>
        <taxon>Pseudomonadati</taxon>
        <taxon>Bacteroidota</taxon>
        <taxon>Saprospiria</taxon>
        <taxon>Saprospirales</taxon>
        <taxon>Saprospiraceae</taxon>
        <taxon>Candidatus Opimibacter</taxon>
    </lineage>
</organism>
<proteinExistence type="inferred from homology"/>
<evidence type="ECO:0000313" key="17">
    <source>
        <dbReference type="Proteomes" id="UP000808337"/>
    </source>
</evidence>
<dbReference type="SMART" id="SM00478">
    <property type="entry name" value="ENDO3c"/>
    <property type="match status" value="1"/>
</dbReference>
<comment type="caution">
    <text evidence="16">The sequence shown here is derived from an EMBL/GenBank/DDBJ whole genome shotgun (WGS) entry which is preliminary data.</text>
</comment>
<comment type="function">
    <text evidence="2">Adenine glycosylase active on G-A mispairs. MutY also corrects error-prone DNA synthesis past GO lesions which are due to the oxidatively damaged form of guanine: 7,8-dihydro-8-oxoguanine (8-oxo-dGTP).</text>
</comment>
<evidence type="ECO:0000256" key="12">
    <source>
        <dbReference type="ARBA" id="ARBA00023204"/>
    </source>
</evidence>
<dbReference type="GO" id="GO:0032357">
    <property type="term" value="F:oxidized purine DNA binding"/>
    <property type="evidence" value="ECO:0007669"/>
    <property type="project" value="TreeGrafter"/>
</dbReference>
<dbReference type="InterPro" id="IPR029119">
    <property type="entry name" value="MutY_C"/>
</dbReference>
<keyword evidence="7" id="KW-0479">Metal-binding</keyword>
<dbReference type="SUPFAM" id="SSF55811">
    <property type="entry name" value="Nudix"/>
    <property type="match status" value="1"/>
</dbReference>
<dbReference type="FunFam" id="1.10.340.30:FF:000002">
    <property type="entry name" value="Adenine DNA glycosylase"/>
    <property type="match status" value="1"/>
</dbReference>
<dbReference type="SUPFAM" id="SSF48150">
    <property type="entry name" value="DNA-glycosylase"/>
    <property type="match status" value="1"/>
</dbReference>
<evidence type="ECO:0000256" key="6">
    <source>
        <dbReference type="ARBA" id="ARBA00022485"/>
    </source>
</evidence>
<dbReference type="CDD" id="cd00056">
    <property type="entry name" value="ENDO3c"/>
    <property type="match status" value="1"/>
</dbReference>
<dbReference type="PANTHER" id="PTHR42944:SF1">
    <property type="entry name" value="ADENINE DNA GLYCOSYLASE"/>
    <property type="match status" value="1"/>
</dbReference>
<evidence type="ECO:0000256" key="1">
    <source>
        <dbReference type="ARBA" id="ARBA00000843"/>
    </source>
</evidence>
<dbReference type="EC" id="3.2.2.31" evidence="4 14"/>
<keyword evidence="13 14" id="KW-0326">Glycosidase</keyword>
<dbReference type="Gene3D" id="1.10.340.30">
    <property type="entry name" value="Hypothetical protein, domain 2"/>
    <property type="match status" value="1"/>
</dbReference>
<comment type="similarity">
    <text evidence="3 14">Belongs to the Nth/MutY family.</text>
</comment>
<accession>A0A9D7SWD7</accession>
<dbReference type="InterPro" id="IPR005760">
    <property type="entry name" value="A/G_AdeGlyc_MutY"/>
</dbReference>
<dbReference type="Gene3D" id="3.90.79.10">
    <property type="entry name" value="Nucleoside Triphosphate Pyrophosphohydrolase"/>
    <property type="match status" value="1"/>
</dbReference>
<evidence type="ECO:0000256" key="2">
    <source>
        <dbReference type="ARBA" id="ARBA00002933"/>
    </source>
</evidence>
<evidence type="ECO:0000256" key="7">
    <source>
        <dbReference type="ARBA" id="ARBA00022723"/>
    </source>
</evidence>
<dbReference type="Pfam" id="PF00730">
    <property type="entry name" value="HhH-GPD"/>
    <property type="match status" value="1"/>
</dbReference>
<dbReference type="GO" id="GO:0000701">
    <property type="term" value="F:purine-specific mismatch base pair DNA N-glycosylase activity"/>
    <property type="evidence" value="ECO:0007669"/>
    <property type="project" value="UniProtKB-EC"/>
</dbReference>
<reference evidence="16 17" key="1">
    <citation type="submission" date="2020-10" db="EMBL/GenBank/DDBJ databases">
        <title>Connecting structure to function with the recovery of over 1000 high-quality activated sludge metagenome-assembled genomes encoding full-length rRNA genes using long-read sequencing.</title>
        <authorList>
            <person name="Singleton C.M."/>
            <person name="Petriglieri F."/>
            <person name="Kristensen J.M."/>
            <person name="Kirkegaard R.H."/>
            <person name="Michaelsen T.Y."/>
            <person name="Andersen M.H."/>
            <person name="Karst S.M."/>
            <person name="Dueholm M.S."/>
            <person name="Nielsen P.H."/>
            <person name="Albertsen M."/>
        </authorList>
    </citation>
    <scope>NUCLEOTIDE SEQUENCE [LARGE SCALE GENOMIC DNA]</scope>
    <source>
        <strain evidence="16">Ribe_18-Q3-R11-54_MAXAC.273</strain>
    </source>
</reference>
<keyword evidence="9" id="KW-0378">Hydrolase</keyword>
<keyword evidence="12" id="KW-0234">DNA repair</keyword>
<dbReference type="CDD" id="cd03431">
    <property type="entry name" value="NUDIX_DNA_Glycosylase_C-MutY"/>
    <property type="match status" value="1"/>
</dbReference>
<dbReference type="InterPro" id="IPR044298">
    <property type="entry name" value="MIG/MutY"/>
</dbReference>
<protein>
    <recommendedName>
        <fullName evidence="5 14">Adenine DNA glycosylase</fullName>
        <ecNumber evidence="4 14">3.2.2.31</ecNumber>
    </recommendedName>
</protein>
<comment type="catalytic activity">
    <reaction evidence="1 14">
        <text>Hydrolyzes free adenine bases from 7,8-dihydro-8-oxoguanine:adenine mismatched double-stranded DNA, leaving an apurinic site.</text>
        <dbReference type="EC" id="3.2.2.31"/>
    </reaction>
</comment>
<dbReference type="InterPro" id="IPR023170">
    <property type="entry name" value="HhH_base_excis_C"/>
</dbReference>
<dbReference type="InterPro" id="IPR011257">
    <property type="entry name" value="DNA_glycosylase"/>
</dbReference>
<dbReference type="InterPro" id="IPR015797">
    <property type="entry name" value="NUDIX_hydrolase-like_dom_sf"/>
</dbReference>
<evidence type="ECO:0000313" key="16">
    <source>
        <dbReference type="EMBL" id="MBK9982910.1"/>
    </source>
</evidence>
<dbReference type="InterPro" id="IPR004036">
    <property type="entry name" value="Endonuclease-III-like_CS2"/>
</dbReference>
<dbReference type="Proteomes" id="UP000808337">
    <property type="component" value="Unassembled WGS sequence"/>
</dbReference>
<dbReference type="GO" id="GO:0006284">
    <property type="term" value="P:base-excision repair"/>
    <property type="evidence" value="ECO:0007669"/>
    <property type="project" value="UniProtKB-UniRule"/>
</dbReference>
<keyword evidence="8 14" id="KW-0227">DNA damage</keyword>
<dbReference type="InterPro" id="IPR000445">
    <property type="entry name" value="HhH_motif"/>
</dbReference>
<keyword evidence="6" id="KW-0004">4Fe-4S</keyword>
<keyword evidence="11" id="KW-0411">Iron-sulfur</keyword>
<evidence type="ECO:0000256" key="11">
    <source>
        <dbReference type="ARBA" id="ARBA00023014"/>
    </source>
</evidence>
<evidence type="ECO:0000256" key="9">
    <source>
        <dbReference type="ARBA" id="ARBA00022801"/>
    </source>
</evidence>
<dbReference type="GO" id="GO:0035485">
    <property type="term" value="F:adenine/guanine mispair binding"/>
    <property type="evidence" value="ECO:0007669"/>
    <property type="project" value="TreeGrafter"/>
</dbReference>
<gene>
    <name evidence="16" type="primary">mutY</name>
    <name evidence="16" type="ORF">IPP15_10905</name>
</gene>
<sequence>MANFFARTLLKWHRDNPRPLPWATTNPDPYHIWLSEIIMQQTRIEQGTAYYLRFVNKFPTVDSLASASTDQVMRLWQGLGYYTRARNLHKAAKHIVENLDSNFPDTYEGLLALPGIGPYSAAAISSFAFGRRHAVVDGNVKRLIARFSGVRSSIDDASTHLQIQQIASTFMTDVSTAVFNQAIMNFGALVCKPKSPLCAACPLATHCFAFQNNLVDALPVRTKKKDLRERYFHFVVLHYRGKFLLQRRVEKDIWHGLYVPPLLESKSTRIPSHTRLHSFVHGLIGHDDIEGIESSSTIRQLLSHQSINGRFIHYKLLAPPITSFETFVWVSKKTMNQYGKPKMVAEMLNDY</sequence>
<evidence type="ECO:0000256" key="8">
    <source>
        <dbReference type="ARBA" id="ARBA00022763"/>
    </source>
</evidence>
<name>A0A9D7SWD7_9BACT</name>
<dbReference type="PROSITE" id="PS01155">
    <property type="entry name" value="ENDONUCLEASE_III_2"/>
    <property type="match status" value="1"/>
</dbReference>
<dbReference type="GO" id="GO:0006298">
    <property type="term" value="P:mismatch repair"/>
    <property type="evidence" value="ECO:0007669"/>
    <property type="project" value="TreeGrafter"/>
</dbReference>
<evidence type="ECO:0000256" key="3">
    <source>
        <dbReference type="ARBA" id="ARBA00008343"/>
    </source>
</evidence>
<dbReference type="Pfam" id="PF00633">
    <property type="entry name" value="HHH"/>
    <property type="match status" value="1"/>
</dbReference>
<dbReference type="GO" id="GO:0051539">
    <property type="term" value="F:4 iron, 4 sulfur cluster binding"/>
    <property type="evidence" value="ECO:0007669"/>
    <property type="project" value="UniProtKB-UniRule"/>
</dbReference>
<evidence type="ECO:0000256" key="4">
    <source>
        <dbReference type="ARBA" id="ARBA00012045"/>
    </source>
</evidence>
<dbReference type="GO" id="GO:0046872">
    <property type="term" value="F:metal ion binding"/>
    <property type="evidence" value="ECO:0007669"/>
    <property type="project" value="UniProtKB-UniRule"/>
</dbReference>
<dbReference type="InterPro" id="IPR003265">
    <property type="entry name" value="HhH-GPD_domain"/>
</dbReference>
<dbReference type="InterPro" id="IPR004035">
    <property type="entry name" value="Endouclease-III_FeS-bd_BS"/>
</dbReference>
<evidence type="ECO:0000256" key="5">
    <source>
        <dbReference type="ARBA" id="ARBA00022023"/>
    </source>
</evidence>
<dbReference type="NCBIfam" id="TIGR01084">
    <property type="entry name" value="mutY"/>
    <property type="match status" value="1"/>
</dbReference>
<dbReference type="PANTHER" id="PTHR42944">
    <property type="entry name" value="ADENINE DNA GLYCOSYLASE"/>
    <property type="match status" value="1"/>
</dbReference>
<dbReference type="PROSITE" id="PS00764">
    <property type="entry name" value="ENDONUCLEASE_III_1"/>
    <property type="match status" value="1"/>
</dbReference>
<evidence type="ECO:0000256" key="14">
    <source>
        <dbReference type="RuleBase" id="RU365096"/>
    </source>
</evidence>
<evidence type="ECO:0000259" key="15">
    <source>
        <dbReference type="SMART" id="SM00478"/>
    </source>
</evidence>
<dbReference type="Pfam" id="PF14815">
    <property type="entry name" value="NUDIX_4"/>
    <property type="match status" value="1"/>
</dbReference>
<evidence type="ECO:0000256" key="13">
    <source>
        <dbReference type="ARBA" id="ARBA00023295"/>
    </source>
</evidence>
<dbReference type="EMBL" id="JADKGY010000008">
    <property type="protein sequence ID" value="MBK9982910.1"/>
    <property type="molecule type" value="Genomic_DNA"/>
</dbReference>
<keyword evidence="10 14" id="KW-0408">Iron</keyword>
<dbReference type="AlphaFoldDB" id="A0A9D7SWD7"/>
<dbReference type="Gene3D" id="1.10.1670.10">
    <property type="entry name" value="Helix-hairpin-Helix base-excision DNA repair enzymes (C-terminal)"/>
    <property type="match status" value="1"/>
</dbReference>
<comment type="cofactor">
    <cofactor evidence="14">
        <name>[4Fe-4S] cluster</name>
        <dbReference type="ChEBI" id="CHEBI:49883"/>
    </cofactor>
    <text evidence="14">Binds 1 [4Fe-4S] cluster.</text>
</comment>
<evidence type="ECO:0000256" key="10">
    <source>
        <dbReference type="ARBA" id="ARBA00023004"/>
    </source>
</evidence>